<dbReference type="RefSeq" id="WP_274584830.1">
    <property type="nucleotide sequence ID" value="NZ_CP145811.1"/>
</dbReference>
<dbReference type="InterPro" id="IPR030390">
    <property type="entry name" value="MeTrfase_TrmA_AS"/>
</dbReference>
<keyword evidence="12" id="KW-1185">Reference proteome</keyword>
<evidence type="ECO:0000256" key="6">
    <source>
        <dbReference type="ARBA" id="ARBA00052788"/>
    </source>
</evidence>
<evidence type="ECO:0000256" key="4">
    <source>
        <dbReference type="ARBA" id="ARBA00022694"/>
    </source>
</evidence>
<dbReference type="AlphaFoldDB" id="A0A9X4E151"/>
<evidence type="ECO:0000256" key="5">
    <source>
        <dbReference type="ARBA" id="ARBA00051255"/>
    </source>
</evidence>
<comment type="function">
    <text evidence="7">Dual-specificity methyltransferase that catalyzes the formation of 5-methyluridine at position 54 (m5U54) in all tRNAs, and that of position 341 (m5U341) in tmRNA (transfer-mRNA).</text>
</comment>
<evidence type="ECO:0000256" key="3">
    <source>
        <dbReference type="ARBA" id="ARBA00022691"/>
    </source>
</evidence>
<dbReference type="Proteomes" id="UP001149607">
    <property type="component" value="Chromosome"/>
</dbReference>
<dbReference type="InterPro" id="IPR010280">
    <property type="entry name" value="U5_MeTrfase_fam"/>
</dbReference>
<dbReference type="InterPro" id="IPR029063">
    <property type="entry name" value="SAM-dependent_MTases_sf"/>
</dbReference>
<proteinExistence type="inferred from homology"/>
<reference evidence="10" key="1">
    <citation type="submission" date="2022-10" db="EMBL/GenBank/DDBJ databases">
        <authorList>
            <person name="Boutroux M."/>
        </authorList>
    </citation>
    <scope>NUCLEOTIDE SEQUENCE</scope>
    <source>
        <strain evidence="10">51.81</strain>
    </source>
</reference>
<dbReference type="EMBL" id="JAPQFL010000002">
    <property type="protein sequence ID" value="MDD9327592.1"/>
    <property type="molecule type" value="Genomic_DNA"/>
</dbReference>
<dbReference type="Gene3D" id="2.40.50.1070">
    <property type="match status" value="1"/>
</dbReference>
<evidence type="ECO:0000256" key="1">
    <source>
        <dbReference type="ARBA" id="ARBA00022603"/>
    </source>
</evidence>
<dbReference type="EC" id="2.1.1.35" evidence="7"/>
<comment type="catalytic activity">
    <reaction evidence="6 7">
        <text>uridine(54) in tRNA + S-adenosyl-L-methionine = 5-methyluridine(54) in tRNA + S-adenosyl-L-homocysteine + H(+)</text>
        <dbReference type="Rhea" id="RHEA:42712"/>
        <dbReference type="Rhea" id="RHEA-COMP:10167"/>
        <dbReference type="Rhea" id="RHEA-COMP:10193"/>
        <dbReference type="ChEBI" id="CHEBI:15378"/>
        <dbReference type="ChEBI" id="CHEBI:57856"/>
        <dbReference type="ChEBI" id="CHEBI:59789"/>
        <dbReference type="ChEBI" id="CHEBI:65315"/>
        <dbReference type="ChEBI" id="CHEBI:74447"/>
        <dbReference type="EC" id="2.1.1.35"/>
    </reaction>
</comment>
<feature type="active site" description="Proton acceptor" evidence="7">
    <location>
        <position position="356"/>
    </location>
</feature>
<feature type="binding site" evidence="7 8">
    <location>
        <position position="297"/>
    </location>
    <ligand>
        <name>S-adenosyl-L-methionine</name>
        <dbReference type="ChEBI" id="CHEBI:59789"/>
    </ligand>
</feature>
<keyword evidence="4 7" id="KW-0819">tRNA processing</keyword>
<name>A0A9X4E151_9NEIS</name>
<dbReference type="PANTHER" id="PTHR47790:SF2">
    <property type="entry name" value="TRNA_TMRNA (URACIL-C(5))-METHYLTRANSFERASE"/>
    <property type="match status" value="1"/>
</dbReference>
<keyword evidence="2 7" id="KW-0808">Transferase</keyword>
<dbReference type="GO" id="GO:0019843">
    <property type="term" value="F:rRNA binding"/>
    <property type="evidence" value="ECO:0007669"/>
    <property type="project" value="TreeGrafter"/>
</dbReference>
<evidence type="ECO:0000313" key="12">
    <source>
        <dbReference type="Proteomes" id="UP001149607"/>
    </source>
</evidence>
<dbReference type="NCBIfam" id="TIGR02143">
    <property type="entry name" value="trmA_only"/>
    <property type="match status" value="1"/>
</dbReference>
<dbReference type="EMBL" id="CP146598">
    <property type="protein sequence ID" value="WWY02751.1"/>
    <property type="molecule type" value="Genomic_DNA"/>
</dbReference>
<feature type="binding site" evidence="7 8">
    <location>
        <position position="235"/>
    </location>
    <ligand>
        <name>S-adenosyl-L-methionine</name>
        <dbReference type="ChEBI" id="CHEBI:59789"/>
    </ligand>
</feature>
<dbReference type="Pfam" id="PF05958">
    <property type="entry name" value="tRNA_U5-meth_tr"/>
    <property type="match status" value="1"/>
</dbReference>
<keyword evidence="1 7" id="KW-0489">Methyltransferase</keyword>
<dbReference type="PROSITE" id="PS01230">
    <property type="entry name" value="TRMA_1"/>
    <property type="match status" value="1"/>
</dbReference>
<comment type="catalytic activity">
    <reaction evidence="5 7">
        <text>uridine(341) in tmRNA + S-adenosyl-L-methionine = 5-methyluridine(341) in tmRNA + S-adenosyl-L-homocysteine + H(+)</text>
        <dbReference type="Rhea" id="RHEA:43612"/>
        <dbReference type="Rhea" id="RHEA-COMP:10630"/>
        <dbReference type="Rhea" id="RHEA-COMP:10631"/>
        <dbReference type="ChEBI" id="CHEBI:15378"/>
        <dbReference type="ChEBI" id="CHEBI:57856"/>
        <dbReference type="ChEBI" id="CHEBI:59789"/>
        <dbReference type="ChEBI" id="CHEBI:65315"/>
        <dbReference type="ChEBI" id="CHEBI:74447"/>
    </reaction>
</comment>
<dbReference type="CDD" id="cd02440">
    <property type="entry name" value="AdoMet_MTases"/>
    <property type="match status" value="1"/>
</dbReference>
<dbReference type="FunFam" id="2.40.50.1070:FF:000001">
    <property type="entry name" value="tRNA/tmRNA (uracil-C(5))-methyltransferase"/>
    <property type="match status" value="1"/>
</dbReference>
<comment type="similarity">
    <text evidence="7">Belongs to the class I-like SAM-binding methyltransferase superfamily. RNA M5U methyltransferase family. TrmA subfamily.</text>
</comment>
<dbReference type="SUPFAM" id="SSF53335">
    <property type="entry name" value="S-adenosyl-L-methionine-dependent methyltransferases"/>
    <property type="match status" value="1"/>
</dbReference>
<dbReference type="PANTHER" id="PTHR47790">
    <property type="entry name" value="TRNA/TMRNA (URACIL-C(5))-METHYLTRANSFERASE"/>
    <property type="match status" value="1"/>
</dbReference>
<keyword evidence="3 7" id="KW-0949">S-adenosyl-L-methionine</keyword>
<feature type="active site" evidence="9">
    <location>
        <position position="322"/>
    </location>
</feature>
<evidence type="ECO:0000256" key="8">
    <source>
        <dbReference type="PROSITE-ProRule" id="PRU01024"/>
    </source>
</evidence>
<dbReference type="Gene3D" id="3.40.50.150">
    <property type="entry name" value="Vaccinia Virus protein VP39"/>
    <property type="match status" value="1"/>
</dbReference>
<evidence type="ECO:0000256" key="2">
    <source>
        <dbReference type="ARBA" id="ARBA00022679"/>
    </source>
</evidence>
<feature type="binding site" evidence="7 8">
    <location>
        <position position="214"/>
    </location>
    <ligand>
        <name>S-adenosyl-L-methionine</name>
        <dbReference type="ChEBI" id="CHEBI:59789"/>
    </ligand>
</feature>
<evidence type="ECO:0000256" key="7">
    <source>
        <dbReference type="HAMAP-Rule" id="MF_01011"/>
    </source>
</evidence>
<accession>A0A9X4E151</accession>
<dbReference type="InterPro" id="IPR011869">
    <property type="entry name" value="TrmA_MeTrfase"/>
</dbReference>
<dbReference type="GO" id="GO:0005829">
    <property type="term" value="C:cytosol"/>
    <property type="evidence" value="ECO:0007669"/>
    <property type="project" value="TreeGrafter"/>
</dbReference>
<evidence type="ECO:0000313" key="10">
    <source>
        <dbReference type="EMBL" id="MDD9327592.1"/>
    </source>
</evidence>
<evidence type="ECO:0000256" key="9">
    <source>
        <dbReference type="PROSITE-ProRule" id="PRU10015"/>
    </source>
</evidence>
<feature type="binding site" evidence="7">
    <location>
        <position position="219"/>
    </location>
    <ligand>
        <name>S-adenosyl-L-methionine</name>
        <dbReference type="ChEBI" id="CHEBI:59789"/>
    </ligand>
</feature>
<dbReference type="PROSITE" id="PS51687">
    <property type="entry name" value="SAM_MT_RNA_M5U"/>
    <property type="match status" value="1"/>
</dbReference>
<dbReference type="FunFam" id="3.40.50.150:FF:000012">
    <property type="entry name" value="tRNA/tmRNA (uracil-C(5))-methyltransferase"/>
    <property type="match status" value="1"/>
</dbReference>
<gene>
    <name evidence="7 10" type="primary">trmA</name>
    <name evidence="10" type="ORF">ORY91_000998</name>
    <name evidence="11" type="ORF">V9W64_08610</name>
</gene>
<feature type="active site" description="Nucleophile" evidence="7 8">
    <location>
        <position position="322"/>
    </location>
</feature>
<organism evidence="10">
    <name type="scientific">Neisseria leonii</name>
    <dbReference type="NCBI Taxonomy" id="2995413"/>
    <lineage>
        <taxon>Bacteria</taxon>
        <taxon>Pseudomonadati</taxon>
        <taxon>Pseudomonadota</taxon>
        <taxon>Betaproteobacteria</taxon>
        <taxon>Neisseriales</taxon>
        <taxon>Neisseriaceae</taxon>
        <taxon>Neisseria</taxon>
    </lineage>
</organism>
<dbReference type="GO" id="GO:0030488">
    <property type="term" value="P:tRNA methylation"/>
    <property type="evidence" value="ECO:0007669"/>
    <property type="project" value="UniProtKB-UniRule"/>
</dbReference>
<sequence>MDRDEQAYAAQLAAKTEHFTRLFAGLDTPPLEVFASPESHFRMRAEFRIWHEGGRIDYAMFEPGRKAGTASLIKIRTFQTASRAINELMPTLLAALSADDVLKNRLYQCEFLGTQSGEMLVSLIYHKKMDDAWTEAARRLAQAFGIHIIGRSKGQKIVLSQDFVTEEMSVGGRLYRYRQTEGGFTQPNAAVCGKMLAWAADCAGSDPRDLLELYCGNGNFTLPLAAGFRRVLATEISKTSVAAAQWGIEANGIGNIRIARLSAEEFTEAYQGRRTFRRLAEQGIDLAAYDFSTVFVDPPRAGVDGDTLRLLAGFDRILYISCNPDTLRANLDVLAQSHRIRRMALFDQFPFTHHIESGVLLEKRG</sequence>
<feature type="binding site" evidence="7 8">
    <location>
        <position position="186"/>
    </location>
    <ligand>
        <name>S-adenosyl-L-methionine</name>
        <dbReference type="ChEBI" id="CHEBI:59789"/>
    </ligand>
</feature>
<evidence type="ECO:0000313" key="11">
    <source>
        <dbReference type="EMBL" id="WWY02751.1"/>
    </source>
</evidence>
<reference evidence="11" key="2">
    <citation type="submission" date="2024-02" db="EMBL/GenBank/DDBJ databases">
        <title>Neisseria leonii sp. nov.</title>
        <authorList>
            <person name="Boutroux M."/>
            <person name="Favre-Rochex S."/>
            <person name="Gorgette O."/>
            <person name="Touak G."/>
            <person name="Muhle E."/>
            <person name="Chesneau O."/>
            <person name="Clermont D."/>
            <person name="Rahi P."/>
        </authorList>
    </citation>
    <scope>NUCLEOTIDE SEQUENCE</scope>
    <source>
        <strain evidence="11">51.81</strain>
    </source>
</reference>
<dbReference type="HAMAP" id="MF_01011">
    <property type="entry name" value="RNA_methyltr_TrmA"/>
    <property type="match status" value="1"/>
</dbReference>
<dbReference type="GO" id="GO:0000049">
    <property type="term" value="F:tRNA binding"/>
    <property type="evidence" value="ECO:0007669"/>
    <property type="project" value="TreeGrafter"/>
</dbReference>
<dbReference type="GO" id="GO:0030697">
    <property type="term" value="F:tRNA (uracil(54)-C5)-methyltransferase activity, S-adenosyl methionine-dependent"/>
    <property type="evidence" value="ECO:0007669"/>
    <property type="project" value="UniProtKB-UniRule"/>
</dbReference>
<protein>
    <recommendedName>
        <fullName evidence="7">tRNA/tmRNA (uracil-C(5))-methyltransferase</fullName>
        <ecNumber evidence="7">2.1.1.35</ecNumber>
    </recommendedName>
    <alternativeName>
        <fullName evidence="7">tRNA (uracil(54)-C(5))-methyltransferase</fullName>
    </alternativeName>
    <alternativeName>
        <fullName evidence="7">tRNA(m5U54)-methyltransferase</fullName>
        <shortName evidence="7">RUMT</shortName>
    </alternativeName>
    <alternativeName>
        <fullName evidence="7">tmRNA (uracil(341)-C(5))-methyltransferase</fullName>
    </alternativeName>
</protein>